<evidence type="ECO:0000256" key="6">
    <source>
        <dbReference type="SAM" id="Coils"/>
    </source>
</evidence>
<feature type="compositionally biased region" description="Basic and acidic residues" evidence="7">
    <location>
        <begin position="311"/>
        <end position="324"/>
    </location>
</feature>
<proteinExistence type="inferred from homology"/>
<dbReference type="VEuPathDB" id="CryptoDB:Vbra_17517"/>
<feature type="compositionally biased region" description="Acidic residues" evidence="7">
    <location>
        <begin position="58"/>
        <end position="76"/>
    </location>
</feature>
<dbReference type="FunCoup" id="A0A0G4GDS6">
    <property type="interactions" value="31"/>
</dbReference>
<comment type="similarity">
    <text evidence="2">Belongs to the EBP2 family.</text>
</comment>
<dbReference type="Proteomes" id="UP000041254">
    <property type="component" value="Unassembled WGS sequence"/>
</dbReference>
<accession>A0A0G4GDS6</accession>
<name>A0A0G4GDS6_VITBC</name>
<evidence type="ECO:0000256" key="7">
    <source>
        <dbReference type="SAM" id="MobiDB-lite"/>
    </source>
</evidence>
<feature type="compositionally biased region" description="Basic residues" evidence="7">
    <location>
        <begin position="1"/>
        <end position="21"/>
    </location>
</feature>
<dbReference type="AlphaFoldDB" id="A0A0G4GDS6"/>
<dbReference type="STRING" id="1169540.A0A0G4GDS6"/>
<comment type="subcellular location">
    <subcellularLocation>
        <location evidence="1">Nucleus</location>
        <location evidence="1">Nucleolus</location>
    </subcellularLocation>
</comment>
<dbReference type="InterPro" id="IPR008610">
    <property type="entry name" value="Ebp2"/>
</dbReference>
<keyword evidence="4 6" id="KW-0175">Coiled coil</keyword>
<dbReference type="EMBL" id="CDMY01000635">
    <property type="protein sequence ID" value="CEM27547.1"/>
    <property type="molecule type" value="Genomic_DNA"/>
</dbReference>
<evidence type="ECO:0000256" key="2">
    <source>
        <dbReference type="ARBA" id="ARBA00007336"/>
    </source>
</evidence>
<evidence type="ECO:0000313" key="8">
    <source>
        <dbReference type="EMBL" id="CEM27547.1"/>
    </source>
</evidence>
<dbReference type="PANTHER" id="PTHR13028">
    <property type="entry name" value="RRNA PROCESSING PROTEIN EBNA1-BINDING PROTEIN-RELATED"/>
    <property type="match status" value="1"/>
</dbReference>
<evidence type="ECO:0000313" key="9">
    <source>
        <dbReference type="Proteomes" id="UP000041254"/>
    </source>
</evidence>
<feature type="compositionally biased region" description="Basic residues" evidence="7">
    <location>
        <begin position="367"/>
        <end position="382"/>
    </location>
</feature>
<evidence type="ECO:0000256" key="1">
    <source>
        <dbReference type="ARBA" id="ARBA00004604"/>
    </source>
</evidence>
<dbReference type="PANTHER" id="PTHR13028:SF0">
    <property type="entry name" value="RRNA-PROCESSING PROTEIN EBP2-RELATED"/>
    <property type="match status" value="1"/>
</dbReference>
<organism evidence="8 9">
    <name type="scientific">Vitrella brassicaformis (strain CCMP3155)</name>
    <dbReference type="NCBI Taxonomy" id="1169540"/>
    <lineage>
        <taxon>Eukaryota</taxon>
        <taxon>Sar</taxon>
        <taxon>Alveolata</taxon>
        <taxon>Colpodellida</taxon>
        <taxon>Vitrellaceae</taxon>
        <taxon>Vitrella</taxon>
    </lineage>
</organism>
<sequence>MENSRIKQKKRLAALTKRKNKAPPQAADESHPALYEEDELPKPSLGGRGDDYPSVGFLEDEFDQDDDEQDEDEEDDTRAALLSDIPLKPGERILDSPGAGAAAKDGKDGKIDEAGLRHKLGEIAYKVPKGMKRVPWIDTLAVTSPRPAEDADKVDHTNDISREKLFHDVAHANATEGLRRLKAMGVKFSRPADFLAEMLKSDTQMLKVRAKLADEEARIKAVEQRKTQKVQKKFAKQVQVERVKQKQMEKNINLKKFDKWRKERKKGDDEATAEESFDRFMQNQATESRPSGKGVKRKHQGDADGQPSPKRPREVAAKPADNRPKKGKKRQAKDAKWGFGGKKAGKKRNDAKSSADDRGFKPGIHGKGGKHKGKGMVRKGKGKGIGMQKSR</sequence>
<dbReference type="GO" id="GO:0030687">
    <property type="term" value="C:preribosome, large subunit precursor"/>
    <property type="evidence" value="ECO:0007669"/>
    <property type="project" value="TreeGrafter"/>
</dbReference>
<keyword evidence="5" id="KW-0539">Nucleus</keyword>
<dbReference type="GO" id="GO:0034399">
    <property type="term" value="C:nuclear periphery"/>
    <property type="evidence" value="ECO:0007669"/>
    <property type="project" value="TreeGrafter"/>
</dbReference>
<feature type="coiled-coil region" evidence="6">
    <location>
        <begin position="205"/>
        <end position="232"/>
    </location>
</feature>
<feature type="region of interest" description="Disordered" evidence="7">
    <location>
        <begin position="1"/>
        <end position="109"/>
    </location>
</feature>
<dbReference type="Pfam" id="PF05890">
    <property type="entry name" value="Ebp2"/>
    <property type="match status" value="1"/>
</dbReference>
<protein>
    <submittedName>
        <fullName evidence="8">Uncharacterized protein</fullName>
    </submittedName>
</protein>
<keyword evidence="3" id="KW-0690">Ribosome biogenesis</keyword>
<dbReference type="GO" id="GO:0042273">
    <property type="term" value="P:ribosomal large subunit biogenesis"/>
    <property type="evidence" value="ECO:0007669"/>
    <property type="project" value="TreeGrafter"/>
</dbReference>
<feature type="compositionally biased region" description="Basic and acidic residues" evidence="7">
    <location>
        <begin position="347"/>
        <end position="360"/>
    </location>
</feature>
<dbReference type="GO" id="GO:0005730">
    <property type="term" value="C:nucleolus"/>
    <property type="evidence" value="ECO:0007669"/>
    <property type="project" value="UniProtKB-SubCell"/>
</dbReference>
<dbReference type="OrthoDB" id="443772at2759"/>
<evidence type="ECO:0000256" key="5">
    <source>
        <dbReference type="ARBA" id="ARBA00023242"/>
    </source>
</evidence>
<reference evidence="8 9" key="1">
    <citation type="submission" date="2014-11" db="EMBL/GenBank/DDBJ databases">
        <authorList>
            <person name="Zhu J."/>
            <person name="Qi W."/>
            <person name="Song R."/>
        </authorList>
    </citation>
    <scope>NUCLEOTIDE SEQUENCE [LARGE SCALE GENOMIC DNA]</scope>
</reference>
<dbReference type="GO" id="GO:0006364">
    <property type="term" value="P:rRNA processing"/>
    <property type="evidence" value="ECO:0007669"/>
    <property type="project" value="TreeGrafter"/>
</dbReference>
<dbReference type="InParanoid" id="A0A0G4GDS6"/>
<keyword evidence="9" id="KW-1185">Reference proteome</keyword>
<evidence type="ECO:0000256" key="4">
    <source>
        <dbReference type="ARBA" id="ARBA00023054"/>
    </source>
</evidence>
<evidence type="ECO:0000256" key="3">
    <source>
        <dbReference type="ARBA" id="ARBA00022517"/>
    </source>
</evidence>
<dbReference type="OMA" id="RETMFHR"/>
<gene>
    <name evidence="8" type="ORF">Vbra_17517</name>
</gene>
<feature type="compositionally biased region" description="Basic and acidic residues" evidence="7">
    <location>
        <begin position="256"/>
        <end position="269"/>
    </location>
</feature>
<feature type="region of interest" description="Disordered" evidence="7">
    <location>
        <begin position="256"/>
        <end position="391"/>
    </location>
</feature>